<dbReference type="PANTHER" id="PTHR13413">
    <property type="entry name" value="YLP MOTIF CONTAINING PROTEIN NUCLEAR PROTEIN ZAP"/>
    <property type="match status" value="1"/>
</dbReference>
<dbReference type="Gene3D" id="3.40.50.300">
    <property type="entry name" value="P-loop containing nucleotide triphosphate hydrolases"/>
    <property type="match status" value="1"/>
</dbReference>
<feature type="compositionally biased region" description="Low complexity" evidence="1">
    <location>
        <begin position="1"/>
        <end position="33"/>
    </location>
</feature>
<proteinExistence type="predicted"/>
<feature type="compositionally biased region" description="Acidic residues" evidence="1">
    <location>
        <begin position="108"/>
        <end position="119"/>
    </location>
</feature>
<accession>A0A1B0D1J9</accession>
<evidence type="ECO:0000313" key="3">
    <source>
        <dbReference type="EnsemblMetazoa" id="PPAI001222-PA"/>
    </source>
</evidence>
<sequence length="980" mass="114428">MNQNQGNQNPQNQRNQFNQGRNQRNPRQNQQMNKFQGPGPMNQQNNQFNQRQQNFGQNQQQWNQQQNWGQQNRQQGNNWNRNQGPPPLMGQSWGNPDNSFEGGHQDEYQEEEYYEDYPEGEYSHYEEEYNEEEEFTQQQQQQQQQKQETPQKPQKAPDERFYEDNFDEVPQTSSQVDAAGPSTKIPPPESTSTKEDTPPKKEAEKDEDELRFDEQFKKWEEQFLNWKKQNQNHPDRRAYREYEMKFEECRKNLLERREQMRRRKMQEKLQAIRAEESAQEDAQAKDVEKKAEDVPKDVVQEEKTTPEESQAAAPVESEPLPQKQLENLTNLFNANSGSIPGLDLVTHEEKAGQEEARESSETVNLLAGTLGELNRGANLAEISRNISSLLKTPNLMDILSLVKGTSKEQSTVEHAPLEKPNLDPWVDMNDPWADIGAGRSQERQEERYLERNFDDRRIPEDFGHEHRRFPEQFGMGDRGRMYDDYSAARRYPDRGISRMDEDSMSQQSGNWMRNYGDRMNDFDNSRSSFSNVNYDDSGDIFRPTQVIDYQNMSRDRASVDPLKDPLAKKWPEDDILRPAKVVDYGHKKVDAAPAEVPVITTIDYGHGTALAKKKKPEVLRHHLSKKQMKRIDVEAIIEAAKKRRKARIEKMKVIEQSNPDYPKKGWILIGEKPTFPTFPTKRGLRKTRSGRIQLPKAERRRRAEEAIKLQYEGISDSEDDDVQEIGGLPSEVVQISDDDMDDLNESLPDVDDNPDNQMSDTSLPDAEEFDFPSADKFLSEKSAKRKAEEESKANEEKRRREEDIFPEIEEKKSKEEDIFPEVERKKKKEEDIFSEEEETGFHVNIGDILDHPHRKLRPKRIIMIMRGPPGSGKTHFAKLIKDREVENGGSAPRILSIDDYYMTEEEEMVRCPETNKMIEMKKMVYTYEEGMEEQYTQYLLKSFRKTITDGYFDFIIVDFNNKELAPHQEIVNFGRTNGFT</sequence>
<dbReference type="EnsemblMetazoa" id="PPAI001222-RA">
    <property type="protein sequence ID" value="PPAI001222-PA"/>
    <property type="gene ID" value="PPAI001222"/>
</dbReference>
<feature type="region of interest" description="Disordered" evidence="1">
    <location>
        <begin position="740"/>
        <end position="801"/>
    </location>
</feature>
<feature type="domain" description="YLPM1-like spectrin repeat" evidence="2">
    <location>
        <begin position="206"/>
        <end position="268"/>
    </location>
</feature>
<feature type="compositionally biased region" description="Basic and acidic residues" evidence="1">
    <location>
        <begin position="282"/>
        <end position="306"/>
    </location>
</feature>
<dbReference type="InterPro" id="IPR027417">
    <property type="entry name" value="P-loop_NTPase"/>
</dbReference>
<dbReference type="VEuPathDB" id="VectorBase:PPAI001222"/>
<dbReference type="InterPro" id="IPR058903">
    <property type="entry name" value="Spectrin_YLPM1-like"/>
</dbReference>
<feature type="compositionally biased region" description="Acidic residues" evidence="1">
    <location>
        <begin position="740"/>
        <end position="754"/>
    </location>
</feature>
<dbReference type="PANTHER" id="PTHR13413:SF0">
    <property type="entry name" value="YLP MOTIF-CONTAINING PROTEIN 1"/>
    <property type="match status" value="1"/>
</dbReference>
<evidence type="ECO:0000259" key="2">
    <source>
        <dbReference type="Pfam" id="PF26583"/>
    </source>
</evidence>
<dbReference type="AlphaFoldDB" id="A0A1B0D1J9"/>
<dbReference type="InterPro" id="IPR026314">
    <property type="entry name" value="YLP_motif_con_p1"/>
</dbReference>
<dbReference type="Proteomes" id="UP000092462">
    <property type="component" value="Unassembled WGS sequence"/>
</dbReference>
<dbReference type="EMBL" id="AJVK01022091">
    <property type="status" value="NOT_ANNOTATED_CDS"/>
    <property type="molecule type" value="Genomic_DNA"/>
</dbReference>
<evidence type="ECO:0000256" key="1">
    <source>
        <dbReference type="SAM" id="MobiDB-lite"/>
    </source>
</evidence>
<dbReference type="EMBL" id="AJVK01022092">
    <property type="status" value="NOT_ANNOTATED_CDS"/>
    <property type="molecule type" value="Genomic_DNA"/>
</dbReference>
<feature type="compositionally biased region" description="Low complexity" evidence="1">
    <location>
        <begin position="136"/>
        <end position="154"/>
    </location>
</feature>
<dbReference type="SUPFAM" id="SSF52540">
    <property type="entry name" value="P-loop containing nucleoside triphosphate hydrolases"/>
    <property type="match status" value="1"/>
</dbReference>
<feature type="compositionally biased region" description="Low complexity" evidence="1">
    <location>
        <begin position="42"/>
        <end position="83"/>
    </location>
</feature>
<name>A0A1B0D1J9_PHLPP</name>
<feature type="region of interest" description="Disordered" evidence="1">
    <location>
        <begin position="1"/>
        <end position="213"/>
    </location>
</feature>
<keyword evidence="4" id="KW-1185">Reference proteome</keyword>
<evidence type="ECO:0000313" key="4">
    <source>
        <dbReference type="Proteomes" id="UP000092462"/>
    </source>
</evidence>
<organism evidence="3 4">
    <name type="scientific">Phlebotomus papatasi</name>
    <name type="common">Sandfly</name>
    <dbReference type="NCBI Taxonomy" id="29031"/>
    <lineage>
        <taxon>Eukaryota</taxon>
        <taxon>Metazoa</taxon>
        <taxon>Ecdysozoa</taxon>
        <taxon>Arthropoda</taxon>
        <taxon>Hexapoda</taxon>
        <taxon>Insecta</taxon>
        <taxon>Pterygota</taxon>
        <taxon>Neoptera</taxon>
        <taxon>Endopterygota</taxon>
        <taxon>Diptera</taxon>
        <taxon>Nematocera</taxon>
        <taxon>Psychodoidea</taxon>
        <taxon>Psychodidae</taxon>
        <taxon>Phlebotomus</taxon>
        <taxon>Phlebotomus</taxon>
    </lineage>
</organism>
<dbReference type="GO" id="GO:0005634">
    <property type="term" value="C:nucleus"/>
    <property type="evidence" value="ECO:0007669"/>
    <property type="project" value="InterPro"/>
</dbReference>
<feature type="compositionally biased region" description="Basic and acidic residues" evidence="1">
    <location>
        <begin position="192"/>
        <end position="204"/>
    </location>
</feature>
<dbReference type="GO" id="GO:0032204">
    <property type="term" value="P:regulation of telomere maintenance"/>
    <property type="evidence" value="ECO:0007669"/>
    <property type="project" value="TreeGrafter"/>
</dbReference>
<protein>
    <recommendedName>
        <fullName evidence="2">YLPM1-like spectrin repeat domain-containing protein</fullName>
    </recommendedName>
</protein>
<dbReference type="EMBL" id="AJVK01022090">
    <property type="status" value="NOT_ANNOTATED_CDS"/>
    <property type="molecule type" value="Genomic_DNA"/>
</dbReference>
<dbReference type="Pfam" id="PF26583">
    <property type="entry name" value="Spectrin_YLPM1"/>
    <property type="match status" value="1"/>
</dbReference>
<feature type="compositionally biased region" description="Basic and acidic residues" evidence="1">
    <location>
        <begin position="777"/>
        <end position="801"/>
    </location>
</feature>
<feature type="region of interest" description="Disordered" evidence="1">
    <location>
        <begin position="266"/>
        <end position="320"/>
    </location>
</feature>
<dbReference type="EMBL" id="AJVK01022093">
    <property type="status" value="NOT_ANNOTATED_CDS"/>
    <property type="molecule type" value="Genomic_DNA"/>
</dbReference>
<dbReference type="VEuPathDB" id="VectorBase:PPAPM1_006769"/>
<reference evidence="3" key="1">
    <citation type="submission" date="2022-08" db="UniProtKB">
        <authorList>
            <consortium name="EnsemblMetazoa"/>
        </authorList>
    </citation>
    <scope>IDENTIFICATION</scope>
    <source>
        <strain evidence="3">Israel</strain>
    </source>
</reference>